<feature type="domain" description="DDE Tnp4" evidence="8">
    <location>
        <begin position="109"/>
        <end position="276"/>
    </location>
</feature>
<keyword evidence="6" id="KW-0378">Hydrolase</keyword>
<comment type="similarity">
    <text evidence="3">Belongs to the HARBI1 family.</text>
</comment>
<dbReference type="PANTHER" id="PTHR22930:SF269">
    <property type="entry name" value="NUCLEASE HARBI1-LIKE PROTEIN"/>
    <property type="match status" value="1"/>
</dbReference>
<evidence type="ECO:0000256" key="6">
    <source>
        <dbReference type="ARBA" id="ARBA00022801"/>
    </source>
</evidence>
<evidence type="ECO:0000313" key="10">
    <source>
        <dbReference type="Proteomes" id="UP000007819"/>
    </source>
</evidence>
<dbReference type="Pfam" id="PF13359">
    <property type="entry name" value="DDE_Tnp_4"/>
    <property type="match status" value="1"/>
</dbReference>
<accession>A0A8R2H8C3</accession>
<dbReference type="InterPro" id="IPR045249">
    <property type="entry name" value="HARBI1-like"/>
</dbReference>
<reference evidence="10" key="1">
    <citation type="submission" date="2010-06" db="EMBL/GenBank/DDBJ databases">
        <authorList>
            <person name="Jiang H."/>
            <person name="Abraham K."/>
            <person name="Ali S."/>
            <person name="Alsbrooks S.L."/>
            <person name="Anim B.N."/>
            <person name="Anosike U.S."/>
            <person name="Attaway T."/>
            <person name="Bandaranaike D.P."/>
            <person name="Battles P.K."/>
            <person name="Bell S.N."/>
            <person name="Bell A.V."/>
            <person name="Beltran B."/>
            <person name="Bickham C."/>
            <person name="Bustamante Y."/>
            <person name="Caleb T."/>
            <person name="Canada A."/>
            <person name="Cardenas V."/>
            <person name="Carter K."/>
            <person name="Chacko J."/>
            <person name="Chandrabose M.N."/>
            <person name="Chavez D."/>
            <person name="Chavez A."/>
            <person name="Chen L."/>
            <person name="Chu H.-S."/>
            <person name="Claassen K.J."/>
            <person name="Cockrell R."/>
            <person name="Collins M."/>
            <person name="Cooper J.A."/>
            <person name="Cree A."/>
            <person name="Curry S.M."/>
            <person name="Da Y."/>
            <person name="Dao M.D."/>
            <person name="Das B."/>
            <person name="Davila M.-L."/>
            <person name="Davy-Carroll L."/>
            <person name="Denson S."/>
            <person name="Dinh H."/>
            <person name="Ebong V.E."/>
            <person name="Edwards J.R."/>
            <person name="Egan A."/>
            <person name="El-Daye J."/>
            <person name="Escobedo L."/>
            <person name="Fernandez S."/>
            <person name="Fernando P.R."/>
            <person name="Flagg N."/>
            <person name="Forbes L.D."/>
            <person name="Fowler R.G."/>
            <person name="Fu Q."/>
            <person name="Gabisi R.A."/>
            <person name="Ganer J."/>
            <person name="Garbino Pronczuk A."/>
            <person name="Garcia R.M."/>
            <person name="Garner T."/>
            <person name="Garrett T.E."/>
            <person name="Gonzalez D.A."/>
            <person name="Hamid H."/>
            <person name="Hawkins E.S."/>
            <person name="Hirani K."/>
            <person name="Hogues M.E."/>
            <person name="Hollins B."/>
            <person name="Hsiao C.-H."/>
            <person name="Jabil R."/>
            <person name="James M.L."/>
            <person name="Jhangiani S.N."/>
            <person name="Johnson B."/>
            <person name="Johnson Q."/>
            <person name="Joshi V."/>
            <person name="Kalu J.B."/>
            <person name="Kam C."/>
            <person name="Kashfia A."/>
            <person name="Keebler J."/>
            <person name="Kisamo H."/>
            <person name="Kovar C.L."/>
            <person name="Lago L.A."/>
            <person name="Lai C.-Y."/>
            <person name="Laidlaw J."/>
            <person name="Lara F."/>
            <person name="Le T.-K."/>
            <person name="Lee S.L."/>
            <person name="Legall F.H."/>
            <person name="Lemon S.J."/>
            <person name="Lewis L.R."/>
            <person name="Li B."/>
            <person name="Liu Y."/>
            <person name="Liu Y.-S."/>
            <person name="Lopez J."/>
            <person name="Lozado R.J."/>
            <person name="Lu J."/>
            <person name="Madu R.C."/>
            <person name="Maheshwari M."/>
            <person name="Maheshwari R."/>
            <person name="Malloy K."/>
            <person name="Martinez E."/>
            <person name="Mathew T."/>
            <person name="Mercado I.C."/>
            <person name="Mercado C."/>
            <person name="Meyer B."/>
            <person name="Montgomery K."/>
            <person name="Morgan M.B."/>
            <person name="Munidasa M."/>
            <person name="Nazareth L.V."/>
            <person name="Nelson J."/>
            <person name="Ng B.M."/>
            <person name="Nguyen N.B."/>
            <person name="Nguyen P.Q."/>
            <person name="Nguyen T."/>
            <person name="Obregon M."/>
            <person name="Okwuonu G.O."/>
            <person name="Onwere C.G."/>
            <person name="Orozco G."/>
            <person name="Parra A."/>
            <person name="Patel S."/>
            <person name="Patil S."/>
            <person name="Perez A."/>
            <person name="Perez Y."/>
            <person name="Pham C."/>
            <person name="Primus E.L."/>
            <person name="Pu L.-L."/>
            <person name="Puazo M."/>
            <person name="Qin X."/>
            <person name="Quiroz J.B."/>
            <person name="Reese J."/>
            <person name="Richards S."/>
            <person name="Rives C.M."/>
            <person name="Robberts R."/>
            <person name="Ruiz S.J."/>
            <person name="Ruiz M.J."/>
            <person name="Santibanez J."/>
            <person name="Schneider B.W."/>
            <person name="Sisson I."/>
            <person name="Smith M."/>
            <person name="Sodergren E."/>
            <person name="Song X.-Z."/>
            <person name="Song B.B."/>
            <person name="Summersgill H."/>
            <person name="Thelus R."/>
            <person name="Thornton R.D."/>
            <person name="Trejos Z.Y."/>
            <person name="Usmani K."/>
            <person name="Vattathil S."/>
            <person name="Villasana D."/>
            <person name="Walker D.L."/>
            <person name="Wang S."/>
            <person name="Wang K."/>
            <person name="White C.S."/>
            <person name="Williams A.C."/>
            <person name="Williamson J."/>
            <person name="Wilson K."/>
            <person name="Woghiren I.O."/>
            <person name="Woodworth J.R."/>
            <person name="Worley K.C."/>
            <person name="Wright R.A."/>
            <person name="Wu W."/>
            <person name="Young L."/>
            <person name="Zhang L."/>
            <person name="Zhang J."/>
            <person name="Zhu Y."/>
            <person name="Muzny D.M."/>
            <person name="Weinstock G."/>
            <person name="Gibbs R.A."/>
        </authorList>
    </citation>
    <scope>NUCLEOTIDE SEQUENCE [LARGE SCALE GENOMIC DNA]</scope>
    <source>
        <strain evidence="10">LSR1</strain>
    </source>
</reference>
<proteinExistence type="inferred from homology"/>
<dbReference type="GeneID" id="100570252"/>
<evidence type="ECO:0000256" key="1">
    <source>
        <dbReference type="ARBA" id="ARBA00001968"/>
    </source>
</evidence>
<protein>
    <recommendedName>
        <fullName evidence="8">DDE Tnp4 domain-containing protein</fullName>
    </recommendedName>
</protein>
<dbReference type="InterPro" id="IPR027806">
    <property type="entry name" value="HARBI1_dom"/>
</dbReference>
<evidence type="ECO:0000256" key="3">
    <source>
        <dbReference type="ARBA" id="ARBA00006958"/>
    </source>
</evidence>
<comment type="cofactor">
    <cofactor evidence="1">
        <name>a divalent metal cation</name>
        <dbReference type="ChEBI" id="CHEBI:60240"/>
    </cofactor>
</comment>
<dbReference type="AlphaFoldDB" id="A0A8R2H8C3"/>
<evidence type="ECO:0000259" key="8">
    <source>
        <dbReference type="Pfam" id="PF13359"/>
    </source>
</evidence>
<comment type="subcellular location">
    <subcellularLocation>
        <location evidence="2">Nucleus</location>
    </subcellularLocation>
</comment>
<dbReference type="GO" id="GO:0046872">
    <property type="term" value="F:metal ion binding"/>
    <property type="evidence" value="ECO:0007669"/>
    <property type="project" value="UniProtKB-KW"/>
</dbReference>
<dbReference type="RefSeq" id="XP_016665169.1">
    <property type="nucleotide sequence ID" value="XM_016809680.1"/>
</dbReference>
<dbReference type="EnsemblMetazoa" id="XM_016809680.2">
    <property type="protein sequence ID" value="XP_016665169.1"/>
    <property type="gene ID" value="LOC100570252"/>
</dbReference>
<evidence type="ECO:0000256" key="5">
    <source>
        <dbReference type="ARBA" id="ARBA00022723"/>
    </source>
</evidence>
<dbReference type="Proteomes" id="UP000007819">
    <property type="component" value="Chromosome X"/>
</dbReference>
<organism evidence="9 10">
    <name type="scientific">Acyrthosiphon pisum</name>
    <name type="common">Pea aphid</name>
    <dbReference type="NCBI Taxonomy" id="7029"/>
    <lineage>
        <taxon>Eukaryota</taxon>
        <taxon>Metazoa</taxon>
        <taxon>Ecdysozoa</taxon>
        <taxon>Arthropoda</taxon>
        <taxon>Hexapoda</taxon>
        <taxon>Insecta</taxon>
        <taxon>Pterygota</taxon>
        <taxon>Neoptera</taxon>
        <taxon>Paraneoptera</taxon>
        <taxon>Hemiptera</taxon>
        <taxon>Sternorrhyncha</taxon>
        <taxon>Aphidomorpha</taxon>
        <taxon>Aphidoidea</taxon>
        <taxon>Aphididae</taxon>
        <taxon>Macrosiphini</taxon>
        <taxon>Acyrthosiphon</taxon>
    </lineage>
</organism>
<keyword evidence="5" id="KW-0479">Metal-binding</keyword>
<evidence type="ECO:0000256" key="7">
    <source>
        <dbReference type="ARBA" id="ARBA00023242"/>
    </source>
</evidence>
<reference evidence="9" key="2">
    <citation type="submission" date="2022-06" db="UniProtKB">
        <authorList>
            <consortium name="EnsemblMetazoa"/>
        </authorList>
    </citation>
    <scope>IDENTIFICATION</scope>
</reference>
<sequence length="348" mass="39169">MSSTTFEELVCLVGPYVSRFPNFRKDTLVVGEILSCTLRYLASGDSMMSLVYSFRMGHSTISKLICECCLVLWQVLEKKVLLTPSIFNWKKTAREFEDKWNLPHCVAAIDGKHIVHQAFSNDGSTHFNYKGTHSTVLLAMCDANYNFLLVDIGALGRCSDGGVFRSSNIGKAFANKTIHLPEPVDIDGVNGPIPYFIVGDEAFPLTKYLMRPYPGRGRSTMPKDEEIFNYRLSRARRTIENAFGILASRFRIFRKPIIASEKTIINITKATIVLHNFIKKLETDAGISMYNPNISCSASNMQTDELQGLVPINRAGSNHYSSNAKEIRDKLKMYVNHAGALEYQQRQL</sequence>
<evidence type="ECO:0000256" key="2">
    <source>
        <dbReference type="ARBA" id="ARBA00004123"/>
    </source>
</evidence>
<name>A0A8R2H8C3_ACYPI</name>
<dbReference type="PANTHER" id="PTHR22930">
    <property type="match status" value="1"/>
</dbReference>
<evidence type="ECO:0000256" key="4">
    <source>
        <dbReference type="ARBA" id="ARBA00022722"/>
    </source>
</evidence>
<dbReference type="GO" id="GO:0016787">
    <property type="term" value="F:hydrolase activity"/>
    <property type="evidence" value="ECO:0007669"/>
    <property type="project" value="UniProtKB-KW"/>
</dbReference>
<dbReference type="KEGG" id="api:100570252"/>
<keyword evidence="10" id="KW-1185">Reference proteome</keyword>
<dbReference type="GO" id="GO:0004518">
    <property type="term" value="F:nuclease activity"/>
    <property type="evidence" value="ECO:0007669"/>
    <property type="project" value="UniProtKB-KW"/>
</dbReference>
<dbReference type="GO" id="GO:0005634">
    <property type="term" value="C:nucleus"/>
    <property type="evidence" value="ECO:0007669"/>
    <property type="project" value="UniProtKB-SubCell"/>
</dbReference>
<keyword evidence="4" id="KW-0540">Nuclease</keyword>
<evidence type="ECO:0000313" key="9">
    <source>
        <dbReference type="EnsemblMetazoa" id="XP_016665169.1"/>
    </source>
</evidence>
<keyword evidence="7" id="KW-0539">Nucleus</keyword>
<dbReference type="OrthoDB" id="6590480at2759"/>